<dbReference type="EMBL" id="VSWD01000008">
    <property type="protein sequence ID" value="KAK3095156.1"/>
    <property type="molecule type" value="Genomic_DNA"/>
</dbReference>
<dbReference type="Proteomes" id="UP001186944">
    <property type="component" value="Unassembled WGS sequence"/>
</dbReference>
<name>A0AA88Y668_PINIB</name>
<sequence>MTDQLVPGSYSEVVPTLPKTCVTNNENQPPKLIQGPVFMSPSQFKMKLLKRMASVDGTGGGTIDRRSLKTLQRNNSDRTMKASIVFPNGEVGTLISLERIEKPKEDDESRKFPSLKETDFFDQNALMHPAPRKERPLRLPPIQLPRIYTLKPLPILPTEYDSVTPSPRPLTDEEWEDLKECRYLRPSPPKYRSKDLY</sequence>
<accession>A0AA88Y668</accession>
<dbReference type="AlphaFoldDB" id="A0AA88Y668"/>
<comment type="caution">
    <text evidence="1">The sequence shown here is derived from an EMBL/GenBank/DDBJ whole genome shotgun (WGS) entry which is preliminary data.</text>
</comment>
<proteinExistence type="predicted"/>
<keyword evidence="2" id="KW-1185">Reference proteome</keyword>
<evidence type="ECO:0000313" key="1">
    <source>
        <dbReference type="EMBL" id="KAK3095156.1"/>
    </source>
</evidence>
<protein>
    <submittedName>
        <fullName evidence="1">Uncharacterized protein</fullName>
    </submittedName>
</protein>
<evidence type="ECO:0000313" key="2">
    <source>
        <dbReference type="Proteomes" id="UP001186944"/>
    </source>
</evidence>
<reference evidence="1" key="1">
    <citation type="submission" date="2019-08" db="EMBL/GenBank/DDBJ databases">
        <title>The improved chromosome-level genome for the pearl oyster Pinctada fucata martensii using PacBio sequencing and Hi-C.</title>
        <authorList>
            <person name="Zheng Z."/>
        </authorList>
    </citation>
    <scope>NUCLEOTIDE SEQUENCE</scope>
    <source>
        <strain evidence="1">ZZ-2019</strain>
        <tissue evidence="1">Adductor muscle</tissue>
    </source>
</reference>
<organism evidence="1 2">
    <name type="scientific">Pinctada imbricata</name>
    <name type="common">Atlantic pearl-oyster</name>
    <name type="synonym">Pinctada martensii</name>
    <dbReference type="NCBI Taxonomy" id="66713"/>
    <lineage>
        <taxon>Eukaryota</taxon>
        <taxon>Metazoa</taxon>
        <taxon>Spiralia</taxon>
        <taxon>Lophotrochozoa</taxon>
        <taxon>Mollusca</taxon>
        <taxon>Bivalvia</taxon>
        <taxon>Autobranchia</taxon>
        <taxon>Pteriomorphia</taxon>
        <taxon>Pterioida</taxon>
        <taxon>Pterioidea</taxon>
        <taxon>Pteriidae</taxon>
        <taxon>Pinctada</taxon>
    </lineage>
</organism>
<gene>
    <name evidence="1" type="ORF">FSP39_010874</name>
</gene>